<dbReference type="Proteomes" id="UP000887159">
    <property type="component" value="Unassembled WGS sequence"/>
</dbReference>
<keyword evidence="2" id="KW-1185">Reference proteome</keyword>
<dbReference type="EMBL" id="BMAU01021183">
    <property type="protein sequence ID" value="GFX95146.1"/>
    <property type="molecule type" value="Genomic_DNA"/>
</dbReference>
<evidence type="ECO:0000313" key="2">
    <source>
        <dbReference type="Proteomes" id="UP000887159"/>
    </source>
</evidence>
<proteinExistence type="predicted"/>
<protein>
    <submittedName>
        <fullName evidence="1">Uncharacterized protein</fullName>
    </submittedName>
</protein>
<name>A0A8X6UW86_TRICX</name>
<comment type="caution">
    <text evidence="1">The sequence shown here is derived from an EMBL/GenBank/DDBJ whole genome shotgun (WGS) entry which is preliminary data.</text>
</comment>
<organism evidence="1 2">
    <name type="scientific">Trichonephila clavipes</name>
    <name type="common">Golden silk orbweaver</name>
    <name type="synonym">Nephila clavipes</name>
    <dbReference type="NCBI Taxonomy" id="2585209"/>
    <lineage>
        <taxon>Eukaryota</taxon>
        <taxon>Metazoa</taxon>
        <taxon>Ecdysozoa</taxon>
        <taxon>Arthropoda</taxon>
        <taxon>Chelicerata</taxon>
        <taxon>Arachnida</taxon>
        <taxon>Araneae</taxon>
        <taxon>Araneomorphae</taxon>
        <taxon>Entelegynae</taxon>
        <taxon>Araneoidea</taxon>
        <taxon>Nephilidae</taxon>
        <taxon>Trichonephila</taxon>
    </lineage>
</organism>
<evidence type="ECO:0000313" key="1">
    <source>
        <dbReference type="EMBL" id="GFX95146.1"/>
    </source>
</evidence>
<accession>A0A8X6UW86</accession>
<dbReference type="AlphaFoldDB" id="A0A8X6UW86"/>
<gene>
    <name evidence="1" type="primary">NCL1_22976</name>
    <name evidence="1" type="ORF">TNCV_3606051</name>
</gene>
<reference evidence="1" key="1">
    <citation type="submission" date="2020-08" db="EMBL/GenBank/DDBJ databases">
        <title>Multicomponent nature underlies the extraordinary mechanical properties of spider dragline silk.</title>
        <authorList>
            <person name="Kono N."/>
            <person name="Nakamura H."/>
            <person name="Mori M."/>
            <person name="Yoshida Y."/>
            <person name="Ohtoshi R."/>
            <person name="Malay A.D."/>
            <person name="Moran D.A.P."/>
            <person name="Tomita M."/>
            <person name="Numata K."/>
            <person name="Arakawa K."/>
        </authorList>
    </citation>
    <scope>NUCLEOTIDE SEQUENCE</scope>
</reference>
<sequence length="133" mass="14778">MGFGHLLELLAKLTVTPGMGSNSREGMVVCKCIVPSKHGGTLNSRPATSNLVRLVEGEERWEALTIPGYSPSILGGTELNRTVTCKVFRATANDRLKSRSPTCLRLWQLPFLLFGKDKTTATTWDFRAQREHF</sequence>